<dbReference type="EMBL" id="GBZX01002627">
    <property type="protein sequence ID" value="JAG90113.1"/>
    <property type="molecule type" value="mRNA"/>
</dbReference>
<evidence type="ECO:0000256" key="1">
    <source>
        <dbReference type="SAM" id="SignalP"/>
    </source>
</evidence>
<feature type="signal peptide" evidence="1">
    <location>
        <begin position="1"/>
        <end position="19"/>
    </location>
</feature>
<protein>
    <submittedName>
        <fullName evidence="2">Putative secreted protein</fullName>
    </submittedName>
</protein>
<dbReference type="AlphaFoldDB" id="A0A0C9SC30"/>
<name>A0A0C9SC30_AMBAM</name>
<feature type="non-terminal residue" evidence="2">
    <location>
        <position position="1"/>
    </location>
</feature>
<organism evidence="2">
    <name type="scientific">Amblyomma americanum</name>
    <name type="common">Lone star tick</name>
    <dbReference type="NCBI Taxonomy" id="6943"/>
    <lineage>
        <taxon>Eukaryota</taxon>
        <taxon>Metazoa</taxon>
        <taxon>Ecdysozoa</taxon>
        <taxon>Arthropoda</taxon>
        <taxon>Chelicerata</taxon>
        <taxon>Arachnida</taxon>
        <taxon>Acari</taxon>
        <taxon>Parasitiformes</taxon>
        <taxon>Ixodida</taxon>
        <taxon>Ixodoidea</taxon>
        <taxon>Ixodidae</taxon>
        <taxon>Amblyomminae</taxon>
        <taxon>Amblyomma</taxon>
    </lineage>
</organism>
<proteinExistence type="evidence at transcript level"/>
<feature type="chain" id="PRO_5002202992" evidence="1">
    <location>
        <begin position="20"/>
        <end position="126"/>
    </location>
</feature>
<evidence type="ECO:0000313" key="2">
    <source>
        <dbReference type="EMBL" id="JAG90113.1"/>
    </source>
</evidence>
<sequence length="126" mass="12961">RFAHTCTWCPLVFVRLVEEGTVPCPGCLRPLPPVLVVVSVEGFAVVGRDGVTAVEAVVGSGVVGNSFVAVGVWCDGGAFSVEVNSLLKPPLLARKPSGAESLISLVLTSAFSIASLAGLNNRSRKG</sequence>
<reference evidence="2" key="1">
    <citation type="journal article" date="2015" name="PLoS ONE">
        <title>An Insight into the Sialome of the Lone Star Tick, Amblyomma americanum, with a Glimpse on Its Time Dependent Gene Expression.</title>
        <authorList>
            <person name="Karim S."/>
            <person name="Ribeiro J.M."/>
        </authorList>
    </citation>
    <scope>NUCLEOTIDE SEQUENCE</scope>
    <source>
        <tissue evidence="2">Salivary gland</tissue>
    </source>
</reference>
<accession>A0A0C9SC30</accession>
<keyword evidence="1" id="KW-0732">Signal</keyword>